<dbReference type="Pfam" id="PF26639">
    <property type="entry name" value="Het-6_barrel"/>
    <property type="match status" value="1"/>
</dbReference>
<dbReference type="AlphaFoldDB" id="A0A0D2E8W4"/>
<dbReference type="PANTHER" id="PTHR24148:SF73">
    <property type="entry name" value="HET DOMAIN PROTEIN (AFU_ORTHOLOGUE AFUA_8G01020)"/>
    <property type="match status" value="1"/>
</dbReference>
<dbReference type="InterPro" id="IPR010730">
    <property type="entry name" value="HET"/>
</dbReference>
<sequence length="606" mass="68120">MANKCDTLLPGQIRLIDIVHGGDVPVLNIRAVLLDSRPEYEALSYCCGTGQLDHTVVCNGCRVPVTETLRDAINNLTLRRHFSESSGKHCPVWIDALAINQDDPVEKAQQIQLMGQIFKAAQMVIAWFGKGDAAVWEAMDKAAALIRGLRLIEKPFLGSWDSVVPEEFAAAGLPPTDQPIWDGVRSLFQNEWYKRVWIVQESAKASRILVACGSRHLPWPLLMKLHKELNFLRLRHHFPEHSPTTIEALQVSEILMDAEVEKLLSLGRIKETTEPVDRLYALRGLFRQEVQEMIEVDYSPQMLCEPWRAYLAFAKKYVLVDRSLELLAMAPSTHRPVELPSWCPNLDAPSREGRMNISPWAKSQTVRHGGTTQKGIFWAGFPFGTPPSPQVQLGANAQLQVHGFRVDVVARVVSKQKAGSGQGRAGSQQTLDWLYECLKIAQEALQTTASPPAGLVRALCAGETTRGPKFRGKSSEWLCDLWRDFVRLLEFRKDPEREMNDLWLNLDHLDQRRTEIAHYQDNLGLWESFRFFSTTGGRIGLGSPDLRGGDVICVFTGSMVPSVLRYDRDGSPDVATFVGEAYVDGLMHNEAIPDQMKEKTEWFILG</sequence>
<name>A0A0D2E8W4_9EURO</name>
<accession>A0A0D2E8W4</accession>
<evidence type="ECO:0000313" key="3">
    <source>
        <dbReference type="Proteomes" id="UP000054266"/>
    </source>
</evidence>
<protein>
    <recommendedName>
        <fullName evidence="1">Heterokaryon incompatibility domain-containing protein</fullName>
    </recommendedName>
</protein>
<evidence type="ECO:0000313" key="2">
    <source>
        <dbReference type="EMBL" id="KIW70757.1"/>
    </source>
</evidence>
<reference evidence="2 3" key="1">
    <citation type="submission" date="2015-01" db="EMBL/GenBank/DDBJ databases">
        <title>The Genome Sequence of Capronia semiimmersa CBS27337.</title>
        <authorList>
            <consortium name="The Broad Institute Genomics Platform"/>
            <person name="Cuomo C."/>
            <person name="de Hoog S."/>
            <person name="Gorbushina A."/>
            <person name="Stielow B."/>
            <person name="Teixiera M."/>
            <person name="Abouelleil A."/>
            <person name="Chapman S.B."/>
            <person name="Priest M."/>
            <person name="Young S.K."/>
            <person name="Wortman J."/>
            <person name="Nusbaum C."/>
            <person name="Birren B."/>
        </authorList>
    </citation>
    <scope>NUCLEOTIDE SEQUENCE [LARGE SCALE GENOMIC DNA]</scope>
    <source>
        <strain evidence="2 3">CBS 27337</strain>
    </source>
</reference>
<feature type="domain" description="Heterokaryon incompatibility" evidence="1">
    <location>
        <begin position="40"/>
        <end position="201"/>
    </location>
</feature>
<keyword evidence="3" id="KW-1185">Reference proteome</keyword>
<proteinExistence type="predicted"/>
<dbReference type="STRING" id="5601.A0A0D2E8W4"/>
<dbReference type="Pfam" id="PF06985">
    <property type="entry name" value="HET"/>
    <property type="match status" value="1"/>
</dbReference>
<organism evidence="2 3">
    <name type="scientific">Phialophora macrospora</name>
    <dbReference type="NCBI Taxonomy" id="1851006"/>
    <lineage>
        <taxon>Eukaryota</taxon>
        <taxon>Fungi</taxon>
        <taxon>Dikarya</taxon>
        <taxon>Ascomycota</taxon>
        <taxon>Pezizomycotina</taxon>
        <taxon>Eurotiomycetes</taxon>
        <taxon>Chaetothyriomycetidae</taxon>
        <taxon>Chaetothyriales</taxon>
        <taxon>Herpotrichiellaceae</taxon>
        <taxon>Phialophora</taxon>
    </lineage>
</organism>
<dbReference type="PANTHER" id="PTHR24148">
    <property type="entry name" value="ANKYRIN REPEAT DOMAIN-CONTAINING PROTEIN 39 HOMOLOG-RELATED"/>
    <property type="match status" value="1"/>
</dbReference>
<dbReference type="EMBL" id="KN846957">
    <property type="protein sequence ID" value="KIW70757.1"/>
    <property type="molecule type" value="Genomic_DNA"/>
</dbReference>
<gene>
    <name evidence="2" type="ORF">PV04_02998</name>
</gene>
<dbReference type="InterPro" id="IPR052895">
    <property type="entry name" value="HetReg/Transcr_Mod"/>
</dbReference>
<evidence type="ECO:0000259" key="1">
    <source>
        <dbReference type="Pfam" id="PF06985"/>
    </source>
</evidence>
<dbReference type="HOGENOM" id="CLU_440175_0_0_1"/>
<dbReference type="Proteomes" id="UP000054266">
    <property type="component" value="Unassembled WGS sequence"/>
</dbReference>